<comment type="caution">
    <text evidence="5">The sequence shown here is derived from an EMBL/GenBank/DDBJ whole genome shotgun (WGS) entry which is preliminary data.</text>
</comment>
<protein>
    <recommendedName>
        <fullName evidence="8">Cytochrome P450</fullName>
    </recommendedName>
</protein>
<dbReference type="Pfam" id="PF00067">
    <property type="entry name" value="p450"/>
    <property type="match status" value="1"/>
</dbReference>
<evidence type="ECO:0000256" key="4">
    <source>
        <dbReference type="SAM" id="SignalP"/>
    </source>
</evidence>
<evidence type="ECO:0000256" key="1">
    <source>
        <dbReference type="ARBA" id="ARBA00010617"/>
    </source>
</evidence>
<dbReference type="SUPFAM" id="SSF48264">
    <property type="entry name" value="Cytochrome P450"/>
    <property type="match status" value="1"/>
</dbReference>
<dbReference type="InterPro" id="IPR036396">
    <property type="entry name" value="Cyt_P450_sf"/>
</dbReference>
<evidence type="ECO:0000256" key="2">
    <source>
        <dbReference type="ARBA" id="ARBA00022723"/>
    </source>
</evidence>
<proteinExistence type="inferred from homology"/>
<gene>
    <name evidence="6" type="ORF">ILEXP_LOCUS18522</name>
    <name evidence="5" type="ORF">ILEXP_LOCUS9301</name>
</gene>
<evidence type="ECO:0000313" key="7">
    <source>
        <dbReference type="Proteomes" id="UP001642360"/>
    </source>
</evidence>
<reference evidence="5 7" key="1">
    <citation type="submission" date="2024-02" db="EMBL/GenBank/DDBJ databases">
        <authorList>
            <person name="Vignale AGUSTIN F."/>
            <person name="Sosa J E."/>
            <person name="Modenutti C."/>
        </authorList>
    </citation>
    <scope>NUCLEOTIDE SEQUENCE [LARGE SCALE GENOMIC DNA]</scope>
</reference>
<dbReference type="GO" id="GO:0046872">
    <property type="term" value="F:metal ion binding"/>
    <property type="evidence" value="ECO:0007669"/>
    <property type="project" value="UniProtKB-KW"/>
</dbReference>
<sequence length="311" mass="35641">MLALSFPHYLMEAFLLSLSALSLDSAGSTSSRNGYTKRPPGPPGWPIVGNIFDIGTTPHESFDKLRLQYGPVLWLKLGPLNTMVIQSAKAAAVLFKNHDLSFADRKDNEAIKAFGYSESAMSVTKYGAYWRILRRLYTMELFINKRIHESAPIRQKCIDNMMEWIEEEAVASRGRGGSGEVELIKFTYLMAFNVVSNLIFSREMKSEERRELFEGMNKFVEWAMKPNLADLVPFLKWLDPQRIKKNMVRDMGRLMKVITGFVNERVHEKQLGRENVKKDFLDVLLEYEGDGKEGPHKFSETNVNILILVTY</sequence>
<accession>A0ABC8RDT5</accession>
<feature type="chain" id="PRO_5044720872" description="Cytochrome P450" evidence="4">
    <location>
        <begin position="27"/>
        <end position="311"/>
    </location>
</feature>
<dbReference type="EMBL" id="CAUOFW020001168">
    <property type="protein sequence ID" value="CAK9141705.1"/>
    <property type="molecule type" value="Genomic_DNA"/>
</dbReference>
<dbReference type="Gene3D" id="1.10.630.10">
    <property type="entry name" value="Cytochrome P450"/>
    <property type="match status" value="1"/>
</dbReference>
<evidence type="ECO:0008006" key="8">
    <source>
        <dbReference type="Google" id="ProtNLM"/>
    </source>
</evidence>
<evidence type="ECO:0000256" key="3">
    <source>
        <dbReference type="ARBA" id="ARBA00023004"/>
    </source>
</evidence>
<dbReference type="EMBL" id="CAUOFW020002029">
    <property type="protein sequence ID" value="CAK9150374.1"/>
    <property type="molecule type" value="Genomic_DNA"/>
</dbReference>
<dbReference type="AlphaFoldDB" id="A0ABC8RDT5"/>
<comment type="similarity">
    <text evidence="1">Belongs to the cytochrome P450 family.</text>
</comment>
<dbReference type="InterPro" id="IPR001128">
    <property type="entry name" value="Cyt_P450"/>
</dbReference>
<name>A0ABC8RDT5_9AQUA</name>
<evidence type="ECO:0000313" key="5">
    <source>
        <dbReference type="EMBL" id="CAK9141705.1"/>
    </source>
</evidence>
<keyword evidence="3" id="KW-0408">Iron</keyword>
<dbReference type="PANTHER" id="PTHR47950">
    <property type="entry name" value="CYTOCHROME P450, FAMILY 76, SUBFAMILY C, POLYPEPTIDE 5-RELATED"/>
    <property type="match status" value="1"/>
</dbReference>
<keyword evidence="4" id="KW-0732">Signal</keyword>
<keyword evidence="7" id="KW-1185">Reference proteome</keyword>
<dbReference type="Proteomes" id="UP001642360">
    <property type="component" value="Unassembled WGS sequence"/>
</dbReference>
<evidence type="ECO:0000313" key="6">
    <source>
        <dbReference type="EMBL" id="CAK9150374.1"/>
    </source>
</evidence>
<dbReference type="PANTHER" id="PTHR47950:SF15">
    <property type="entry name" value="CYTOCHROME P450"/>
    <property type="match status" value="1"/>
</dbReference>
<feature type="signal peptide" evidence="4">
    <location>
        <begin position="1"/>
        <end position="26"/>
    </location>
</feature>
<keyword evidence="2" id="KW-0479">Metal-binding</keyword>
<organism evidence="5 7">
    <name type="scientific">Ilex paraguariensis</name>
    <name type="common">yerba mate</name>
    <dbReference type="NCBI Taxonomy" id="185542"/>
    <lineage>
        <taxon>Eukaryota</taxon>
        <taxon>Viridiplantae</taxon>
        <taxon>Streptophyta</taxon>
        <taxon>Embryophyta</taxon>
        <taxon>Tracheophyta</taxon>
        <taxon>Spermatophyta</taxon>
        <taxon>Magnoliopsida</taxon>
        <taxon>eudicotyledons</taxon>
        <taxon>Gunneridae</taxon>
        <taxon>Pentapetalae</taxon>
        <taxon>asterids</taxon>
        <taxon>campanulids</taxon>
        <taxon>Aquifoliales</taxon>
        <taxon>Aquifoliaceae</taxon>
        <taxon>Ilex</taxon>
    </lineage>
</organism>